<feature type="region of interest" description="Disordered" evidence="4">
    <location>
        <begin position="1"/>
        <end position="63"/>
    </location>
</feature>
<feature type="compositionally biased region" description="Acidic residues" evidence="4">
    <location>
        <begin position="267"/>
        <end position="291"/>
    </location>
</feature>
<reference evidence="5" key="1">
    <citation type="submission" date="2014-08" db="EMBL/GenBank/DDBJ databases">
        <authorList>
            <person name="Sharma Rahul"/>
            <person name="Thines Marco"/>
        </authorList>
    </citation>
    <scope>NUCLEOTIDE SEQUENCE</scope>
</reference>
<dbReference type="GO" id="GO:0001682">
    <property type="term" value="P:tRNA 5'-leader removal"/>
    <property type="evidence" value="ECO:0007669"/>
    <property type="project" value="InterPro"/>
</dbReference>
<dbReference type="AlphaFoldDB" id="A0A0F7SLE9"/>
<evidence type="ECO:0000256" key="4">
    <source>
        <dbReference type="SAM" id="MobiDB-lite"/>
    </source>
</evidence>
<accession>A0A0F7SLE9</accession>
<proteinExistence type="predicted"/>
<feature type="compositionally biased region" description="Basic residues" evidence="4">
    <location>
        <begin position="241"/>
        <end position="259"/>
    </location>
</feature>
<feature type="compositionally biased region" description="Basic and acidic residues" evidence="4">
    <location>
        <begin position="227"/>
        <end position="240"/>
    </location>
</feature>
<feature type="compositionally biased region" description="Low complexity" evidence="4">
    <location>
        <begin position="38"/>
        <end position="52"/>
    </location>
</feature>
<feature type="compositionally biased region" description="Polar residues" evidence="4">
    <location>
        <begin position="53"/>
        <end position="63"/>
    </location>
</feature>
<comment type="subcellular location">
    <subcellularLocation>
        <location evidence="1">Nucleus</location>
    </subcellularLocation>
</comment>
<evidence type="ECO:0000256" key="2">
    <source>
        <dbReference type="ARBA" id="ARBA00022694"/>
    </source>
</evidence>
<organism evidence="5">
    <name type="scientific">Phaffia rhodozyma</name>
    <name type="common">Yeast</name>
    <name type="synonym">Xanthophyllomyces dendrorhous</name>
    <dbReference type="NCBI Taxonomy" id="264483"/>
    <lineage>
        <taxon>Eukaryota</taxon>
        <taxon>Fungi</taxon>
        <taxon>Dikarya</taxon>
        <taxon>Basidiomycota</taxon>
        <taxon>Agaricomycotina</taxon>
        <taxon>Tremellomycetes</taxon>
        <taxon>Cystofilobasidiales</taxon>
        <taxon>Mrakiaceae</taxon>
        <taxon>Phaffia</taxon>
    </lineage>
</organism>
<dbReference type="InterPro" id="IPR014612">
    <property type="entry name" value="Pop7/Rpp20"/>
</dbReference>
<sequence>MPATHKRKAAALAASPQPGVSSDRPIKKPKTSPPHVILSPSLSRPNLLSSEPASSSVQTSNSTTAMITTKPVVYTTPPVKIPRPPPKSIIKKLIPPKPPHRQGAALPVGSAVHGPTAKIEGRNVVLVSRKNSIAGYLRRCKKLIVEEGNSSISIHALTTSIPLAFTLLHSLLSILPFPRTQLSYTIHTTSVPVTDEITPEDEEEDIIIRERMCSGVEITLLVGKREATEGKAREGTEKAERKKRLKKRGKGRGRTKAKAAARGPEGQNEDDADTEALNEAEVDDEMDAMNG</sequence>
<dbReference type="GO" id="GO:0005655">
    <property type="term" value="C:nucleolar ribonuclease P complex"/>
    <property type="evidence" value="ECO:0007669"/>
    <property type="project" value="InterPro"/>
</dbReference>
<dbReference type="GO" id="GO:0003676">
    <property type="term" value="F:nucleic acid binding"/>
    <property type="evidence" value="ECO:0007669"/>
    <property type="project" value="InterPro"/>
</dbReference>
<feature type="region of interest" description="Disordered" evidence="4">
    <location>
        <begin position="227"/>
        <end position="291"/>
    </location>
</feature>
<keyword evidence="2" id="KW-0819">tRNA processing</keyword>
<dbReference type="EMBL" id="LN483249">
    <property type="protein sequence ID" value="CDZ97797.1"/>
    <property type="molecule type" value="Genomic_DNA"/>
</dbReference>
<evidence type="ECO:0000256" key="3">
    <source>
        <dbReference type="ARBA" id="ARBA00023242"/>
    </source>
</evidence>
<keyword evidence="3" id="KW-0539">Nucleus</keyword>
<name>A0A0F7SLE9_PHARH</name>
<dbReference type="Pfam" id="PF12328">
    <property type="entry name" value="Rpp20"/>
    <property type="match status" value="1"/>
</dbReference>
<dbReference type="GO" id="GO:0000172">
    <property type="term" value="C:ribonuclease MRP complex"/>
    <property type="evidence" value="ECO:0007669"/>
    <property type="project" value="InterPro"/>
</dbReference>
<evidence type="ECO:0000313" key="5">
    <source>
        <dbReference type="EMBL" id="CDZ97797.1"/>
    </source>
</evidence>
<dbReference type="Gene3D" id="3.30.110.20">
    <property type="entry name" value="Alba-like domain"/>
    <property type="match status" value="1"/>
</dbReference>
<dbReference type="InterPro" id="IPR036882">
    <property type="entry name" value="Alba-like_dom_sf"/>
</dbReference>
<protein>
    <submittedName>
        <fullName evidence="5">Uncharacterized protein</fullName>
    </submittedName>
</protein>
<evidence type="ECO:0000256" key="1">
    <source>
        <dbReference type="ARBA" id="ARBA00004123"/>
    </source>
</evidence>